<dbReference type="GO" id="GO:0140284">
    <property type="term" value="C:endoplasmic reticulum-endosome membrane contact site"/>
    <property type="evidence" value="ECO:0007669"/>
    <property type="project" value="TreeGrafter"/>
</dbReference>
<keyword evidence="3" id="KW-1185">Reference proteome</keyword>
<reference evidence="2" key="1">
    <citation type="submission" date="2020-11" db="EMBL/GenBank/DDBJ databases">
        <authorList>
            <person name="Tran Van P."/>
        </authorList>
    </citation>
    <scope>NUCLEOTIDE SEQUENCE</scope>
</reference>
<dbReference type="GO" id="GO:0031902">
    <property type="term" value="C:late endosome membrane"/>
    <property type="evidence" value="ECO:0007669"/>
    <property type="project" value="TreeGrafter"/>
</dbReference>
<dbReference type="GO" id="GO:0005765">
    <property type="term" value="C:lysosomal membrane"/>
    <property type="evidence" value="ECO:0007669"/>
    <property type="project" value="TreeGrafter"/>
</dbReference>
<dbReference type="Pfam" id="PF01852">
    <property type="entry name" value="START"/>
    <property type="match status" value="1"/>
</dbReference>
<dbReference type="GO" id="GO:0099044">
    <property type="term" value="P:vesicle tethering to endoplasmic reticulum"/>
    <property type="evidence" value="ECO:0007669"/>
    <property type="project" value="TreeGrafter"/>
</dbReference>
<dbReference type="Gene3D" id="3.30.530.20">
    <property type="match status" value="1"/>
</dbReference>
<dbReference type="GO" id="GO:0030301">
    <property type="term" value="P:cholesterol transport"/>
    <property type="evidence" value="ECO:0007669"/>
    <property type="project" value="TreeGrafter"/>
</dbReference>
<dbReference type="GO" id="GO:0015485">
    <property type="term" value="F:cholesterol binding"/>
    <property type="evidence" value="ECO:0007669"/>
    <property type="project" value="TreeGrafter"/>
</dbReference>
<dbReference type="GO" id="GO:0005789">
    <property type="term" value="C:endoplasmic reticulum membrane"/>
    <property type="evidence" value="ECO:0007669"/>
    <property type="project" value="TreeGrafter"/>
</dbReference>
<dbReference type="EMBL" id="LR902938">
    <property type="protein sequence ID" value="CAD7251280.1"/>
    <property type="molecule type" value="Genomic_DNA"/>
</dbReference>
<dbReference type="InterPro" id="IPR002913">
    <property type="entry name" value="START_lipid-bd_dom"/>
</dbReference>
<feature type="domain" description="START" evidence="1">
    <location>
        <begin position="90"/>
        <end position="276"/>
    </location>
</feature>
<dbReference type="OrthoDB" id="74575at2759"/>
<dbReference type="EMBL" id="CAJPEV010003421">
    <property type="protein sequence ID" value="CAG0899718.1"/>
    <property type="molecule type" value="Genomic_DNA"/>
</dbReference>
<organism evidence="2">
    <name type="scientific">Darwinula stevensoni</name>
    <dbReference type="NCBI Taxonomy" id="69355"/>
    <lineage>
        <taxon>Eukaryota</taxon>
        <taxon>Metazoa</taxon>
        <taxon>Ecdysozoa</taxon>
        <taxon>Arthropoda</taxon>
        <taxon>Crustacea</taxon>
        <taxon>Oligostraca</taxon>
        <taxon>Ostracoda</taxon>
        <taxon>Podocopa</taxon>
        <taxon>Podocopida</taxon>
        <taxon>Darwinulocopina</taxon>
        <taxon>Darwinuloidea</taxon>
        <taxon>Darwinulidae</taxon>
        <taxon>Darwinula</taxon>
    </lineage>
</organism>
<dbReference type="AlphaFoldDB" id="A0A7R9FQG9"/>
<proteinExistence type="predicted"/>
<protein>
    <recommendedName>
        <fullName evidence="1">START domain-containing protein</fullName>
    </recommendedName>
</protein>
<dbReference type="PROSITE" id="PS50848">
    <property type="entry name" value="START"/>
    <property type="match status" value="1"/>
</dbReference>
<sequence length="278" mass="32579">MNIPRPVFLRVVSKMHTPGVTNLLVGDFVFKTLLLVQDFVFMETGIRTGKKGDWVVRNDTPEAQPQWRMYLDQTEADLKKMMKNLQSADWKHVEHYEGIALYSRFDFESERHLYKFQTIFPYDYEWTLRMTWMTINDSPEWCDDVIDNVILQDLSENCRIFNAASRTQTFGFVSDRDFVSIESYEKVGEVFYWTVSSVTWPDFPLRQGFVRGKADSGGGFVFSPHGVDHKKTLFQLLPMVDPNIPFLPRAITDKLLLPTHRNFVVRLRDRLSYLHSLS</sequence>
<dbReference type="Proteomes" id="UP000677054">
    <property type="component" value="Unassembled WGS sequence"/>
</dbReference>
<dbReference type="InterPro" id="IPR051869">
    <property type="entry name" value="STARD3"/>
</dbReference>
<evidence type="ECO:0000313" key="2">
    <source>
        <dbReference type="EMBL" id="CAD7251280.1"/>
    </source>
</evidence>
<dbReference type="InterPro" id="IPR023393">
    <property type="entry name" value="START-like_dom_sf"/>
</dbReference>
<evidence type="ECO:0000259" key="1">
    <source>
        <dbReference type="PROSITE" id="PS50848"/>
    </source>
</evidence>
<accession>A0A7R9FQG9</accession>
<dbReference type="SUPFAM" id="SSF55961">
    <property type="entry name" value="Bet v1-like"/>
    <property type="match status" value="1"/>
</dbReference>
<name>A0A7R9FQG9_9CRUS</name>
<gene>
    <name evidence="2" type="ORF">DSTB1V02_LOCUS11047</name>
</gene>
<dbReference type="PANTHER" id="PTHR46121">
    <property type="entry name" value="STEROIDOGENIC ACUTE REGULATORY PROTEIN-LIKE"/>
    <property type="match status" value="1"/>
</dbReference>
<evidence type="ECO:0000313" key="3">
    <source>
        <dbReference type="Proteomes" id="UP000677054"/>
    </source>
</evidence>
<dbReference type="PANTHER" id="PTHR46121:SF1">
    <property type="entry name" value="STARD3 N-TERMINAL-LIKE PROTEIN"/>
    <property type="match status" value="1"/>
</dbReference>